<evidence type="ECO:0000256" key="1">
    <source>
        <dbReference type="ARBA" id="ARBA00001933"/>
    </source>
</evidence>
<evidence type="ECO:0000256" key="3">
    <source>
        <dbReference type="SAM" id="MobiDB-lite"/>
    </source>
</evidence>
<feature type="domain" description="Tryptophan synthase beta chain-like PALP" evidence="4">
    <location>
        <begin position="43"/>
        <end position="366"/>
    </location>
</feature>
<organism evidence="5 6">
    <name type="scientific">Paenibacillus contaminans</name>
    <dbReference type="NCBI Taxonomy" id="450362"/>
    <lineage>
        <taxon>Bacteria</taxon>
        <taxon>Bacillati</taxon>
        <taxon>Bacillota</taxon>
        <taxon>Bacilli</taxon>
        <taxon>Bacillales</taxon>
        <taxon>Paenibacillaceae</taxon>
        <taxon>Paenibacillus</taxon>
    </lineage>
</organism>
<evidence type="ECO:0000256" key="2">
    <source>
        <dbReference type="ARBA" id="ARBA00022898"/>
    </source>
</evidence>
<dbReference type="GO" id="GO:0030170">
    <property type="term" value="F:pyridoxal phosphate binding"/>
    <property type="evidence" value="ECO:0007669"/>
    <property type="project" value="InterPro"/>
</dbReference>
<dbReference type="Gene3D" id="3.40.50.1100">
    <property type="match status" value="2"/>
</dbReference>
<dbReference type="EMBL" id="QMFB01000023">
    <property type="protein sequence ID" value="RAV15562.1"/>
    <property type="molecule type" value="Genomic_DNA"/>
</dbReference>
<dbReference type="Proteomes" id="UP000250369">
    <property type="component" value="Unassembled WGS sequence"/>
</dbReference>
<dbReference type="NCBIfam" id="TIGR01747">
    <property type="entry name" value="diampropi_NH3ly"/>
    <property type="match status" value="1"/>
</dbReference>
<dbReference type="InterPro" id="IPR036052">
    <property type="entry name" value="TrpB-like_PALP_sf"/>
</dbReference>
<name>A0A329M7A7_9BACL</name>
<keyword evidence="5" id="KW-0456">Lyase</keyword>
<dbReference type="AlphaFoldDB" id="A0A329M7A7"/>
<sequence>MNTINYKFNEKAGEKTPKSPTGFLSKHVAAKARNFHRTCEDYSITPLRRLSRLSVHLGVSDIFVKDESYRFGLNAFKVLGAAYAIAKYLAERLEMPIEELSFELLKSEETKRKLGDITFVTATDGNHGRGVAWAAQQLGQKAVVYMPKGSSLIRLHAIQAHGAEARIEEMNYDECVRLCAELAAERGWVVVQDTAWEGYEQFPAWIMQGYSTIGLEAIEQMKELGKEKPTHIFLQAGVGSFAASIQGLFVSMYGEARPSMVIVEPDKADCFYRSALAMDGKPRMVGGDMNTIMAGLACGEPNPIAWSIIDDYCDLFVSCPDYVAAKGMRVLGNPLADDPRVIAGESGAVTAGIVHLLMTDARLKEAKERLGLGPDSTILLINTEGDTDPEHYRKIVWNGGYSSESESEPISIERTERITL</sequence>
<dbReference type="RefSeq" id="WP_113034681.1">
    <property type="nucleotide sequence ID" value="NZ_QMFB01000023.1"/>
</dbReference>
<accession>A0A329M7A7</accession>
<dbReference type="OrthoDB" id="34584at2"/>
<comment type="caution">
    <text evidence="5">The sequence shown here is derived from an EMBL/GenBank/DDBJ whole genome shotgun (WGS) entry which is preliminary data.</text>
</comment>
<dbReference type="PANTHER" id="PTHR42937">
    <property type="match status" value="1"/>
</dbReference>
<comment type="cofactor">
    <cofactor evidence="1">
        <name>pyridoxal 5'-phosphate</name>
        <dbReference type="ChEBI" id="CHEBI:597326"/>
    </cofactor>
</comment>
<dbReference type="InterPro" id="IPR019871">
    <property type="entry name" value="DiNH2propionate_NH3-lyase_sub"/>
</dbReference>
<proteinExistence type="predicted"/>
<reference evidence="5 6" key="1">
    <citation type="journal article" date="2009" name="Int. J. Syst. Evol. Microbiol.">
        <title>Paenibacillus contaminans sp. nov., isolated from a contaminated laboratory plate.</title>
        <authorList>
            <person name="Chou J.H."/>
            <person name="Lee J.H."/>
            <person name="Lin M.C."/>
            <person name="Chang P.S."/>
            <person name="Arun A.B."/>
            <person name="Young C.C."/>
            <person name="Chen W.M."/>
        </authorList>
    </citation>
    <scope>NUCLEOTIDE SEQUENCE [LARGE SCALE GENOMIC DNA]</scope>
    <source>
        <strain evidence="5 6">CKOBP-6</strain>
    </source>
</reference>
<dbReference type="GO" id="GO:1901605">
    <property type="term" value="P:alpha-amino acid metabolic process"/>
    <property type="evidence" value="ECO:0007669"/>
    <property type="project" value="UniProtKB-ARBA"/>
</dbReference>
<keyword evidence="6" id="KW-1185">Reference proteome</keyword>
<feature type="region of interest" description="Disordered" evidence="3">
    <location>
        <begin position="401"/>
        <end position="420"/>
    </location>
</feature>
<dbReference type="InterPro" id="IPR001926">
    <property type="entry name" value="TrpB-like_PALP"/>
</dbReference>
<dbReference type="EC" id="4.3.1.15" evidence="5"/>
<dbReference type="SUPFAM" id="SSF53686">
    <property type="entry name" value="Tryptophan synthase beta subunit-like PLP-dependent enzymes"/>
    <property type="match status" value="1"/>
</dbReference>
<gene>
    <name evidence="5" type="primary">dpaL</name>
    <name evidence="5" type="ORF">DQG23_29720</name>
</gene>
<dbReference type="Pfam" id="PF00291">
    <property type="entry name" value="PALP"/>
    <property type="match status" value="1"/>
</dbReference>
<dbReference type="GO" id="GO:0008838">
    <property type="term" value="F:diaminopropionate ammonia-lyase activity"/>
    <property type="evidence" value="ECO:0007669"/>
    <property type="project" value="UniProtKB-EC"/>
</dbReference>
<dbReference type="InterPro" id="IPR010081">
    <property type="entry name" value="DiNH2opropionate_NH3_lyase"/>
</dbReference>
<evidence type="ECO:0000313" key="6">
    <source>
        <dbReference type="Proteomes" id="UP000250369"/>
    </source>
</evidence>
<protein>
    <submittedName>
        <fullName evidence="5">Diaminopropionate ammonia-lyase</fullName>
        <ecNumber evidence="5">4.3.1.15</ecNumber>
    </submittedName>
</protein>
<evidence type="ECO:0000313" key="5">
    <source>
        <dbReference type="EMBL" id="RAV15562.1"/>
    </source>
</evidence>
<feature type="compositionally biased region" description="Basic and acidic residues" evidence="3">
    <location>
        <begin position="411"/>
        <end position="420"/>
    </location>
</feature>
<dbReference type="PANTHER" id="PTHR42937:SF1">
    <property type="entry name" value="DIAMINOPROPIONATE AMMONIA-LYASE"/>
    <property type="match status" value="1"/>
</dbReference>
<keyword evidence="2" id="KW-0663">Pyridoxal phosphate</keyword>
<dbReference type="NCBIfam" id="NF006058">
    <property type="entry name" value="PRK08206.1"/>
    <property type="match status" value="1"/>
</dbReference>
<evidence type="ECO:0000259" key="4">
    <source>
        <dbReference type="Pfam" id="PF00291"/>
    </source>
</evidence>
<dbReference type="NCBIfam" id="TIGR03528">
    <property type="entry name" value="2_3_DAP_am_ly"/>
    <property type="match status" value="1"/>
</dbReference>